<dbReference type="EMBL" id="BAAAGS010000009">
    <property type="protein sequence ID" value="GAA0520667.1"/>
    <property type="molecule type" value="Genomic_DNA"/>
</dbReference>
<comment type="caution">
    <text evidence="1">The sequence shown here is derived from an EMBL/GenBank/DDBJ whole genome shotgun (WGS) entry which is preliminary data.</text>
</comment>
<accession>A0ABN1CK29</accession>
<organism evidence="1 2">
    <name type="scientific">Saccharopolyspora erythraea</name>
    <name type="common">Streptomyces erythraeus</name>
    <dbReference type="NCBI Taxonomy" id="1836"/>
    <lineage>
        <taxon>Bacteria</taxon>
        <taxon>Bacillati</taxon>
        <taxon>Actinomycetota</taxon>
        <taxon>Actinomycetes</taxon>
        <taxon>Pseudonocardiales</taxon>
        <taxon>Pseudonocardiaceae</taxon>
        <taxon>Saccharopolyspora</taxon>
    </lineage>
</organism>
<dbReference type="Gene3D" id="3.40.50.2000">
    <property type="entry name" value="Glycogen Phosphorylase B"/>
    <property type="match status" value="1"/>
</dbReference>
<name>A0ABN1CK29_SACER</name>
<dbReference type="Proteomes" id="UP001500729">
    <property type="component" value="Unassembled WGS sequence"/>
</dbReference>
<sequence length="385" mass="42794">MKANAAESVLVNFVYCHPVGHAVEALQHCLGFRRADPSRRIGVVLKSNTAVDLAGLCPFIDEVYTVDVDVFAHVPRDWDWVLDDPRGRMDWQREIFPGLASYYDRAAQHFRAAREHLVVGAPRPAYQPGHRLELELPAEARAVAAERMPHSDGSPTIAVLPAGSDQRWMYPSLESWKRMLSALARRHPDARFCFVGKLVDDGRSTTGFSREEFDELSAVVPTTGSAVDVPLAEQLAAVQRCDLLLSPHTGFAFAAMAVGTPWLALAGNKWAEYYFNPGVPFYSVLPDIDRFPCYVMLGNDPEPVQDDGPRSPSMSAERIEADLDELVAGASRLLSGEADFDTAMTDHFARIHRMFKGRTDLMYSVDNLHVRYLPETGHRATEGAR</sequence>
<protein>
    <recommendedName>
        <fullName evidence="3">ADP-heptose:LPS heptosyltransferase</fullName>
    </recommendedName>
</protein>
<evidence type="ECO:0008006" key="3">
    <source>
        <dbReference type="Google" id="ProtNLM"/>
    </source>
</evidence>
<reference evidence="1 2" key="1">
    <citation type="journal article" date="2019" name="Int. J. Syst. Evol. Microbiol.">
        <title>The Global Catalogue of Microorganisms (GCM) 10K type strain sequencing project: providing services to taxonomists for standard genome sequencing and annotation.</title>
        <authorList>
            <consortium name="The Broad Institute Genomics Platform"/>
            <consortium name="The Broad Institute Genome Sequencing Center for Infectious Disease"/>
            <person name="Wu L."/>
            <person name="Ma J."/>
        </authorList>
    </citation>
    <scope>NUCLEOTIDE SEQUENCE [LARGE SCALE GENOMIC DNA]</scope>
    <source>
        <strain evidence="1 2">JCM 10303</strain>
    </source>
</reference>
<gene>
    <name evidence="1" type="ORF">GCM10009533_19760</name>
</gene>
<proteinExistence type="predicted"/>
<dbReference type="SUPFAM" id="SSF53756">
    <property type="entry name" value="UDP-Glycosyltransferase/glycogen phosphorylase"/>
    <property type="match status" value="1"/>
</dbReference>
<keyword evidence="2" id="KW-1185">Reference proteome</keyword>
<evidence type="ECO:0000313" key="2">
    <source>
        <dbReference type="Proteomes" id="UP001500729"/>
    </source>
</evidence>
<dbReference type="RefSeq" id="WP_009946888.1">
    <property type="nucleotide sequence ID" value="NZ_BAAAGS010000009.1"/>
</dbReference>
<evidence type="ECO:0000313" key="1">
    <source>
        <dbReference type="EMBL" id="GAA0520667.1"/>
    </source>
</evidence>